<protein>
    <submittedName>
        <fullName evidence="2">Uncharacterized protein</fullName>
    </submittedName>
</protein>
<evidence type="ECO:0000313" key="2">
    <source>
        <dbReference type="EMBL" id="ABA50685.1"/>
    </source>
</evidence>
<evidence type="ECO:0000313" key="3">
    <source>
        <dbReference type="Proteomes" id="UP000002700"/>
    </source>
</evidence>
<organism evidence="2 3">
    <name type="scientific">Burkholderia pseudomallei (strain 1710b)</name>
    <dbReference type="NCBI Taxonomy" id="320372"/>
    <lineage>
        <taxon>Bacteria</taxon>
        <taxon>Pseudomonadati</taxon>
        <taxon>Pseudomonadota</taxon>
        <taxon>Betaproteobacteria</taxon>
        <taxon>Burkholderiales</taxon>
        <taxon>Burkholderiaceae</taxon>
        <taxon>Burkholderia</taxon>
        <taxon>pseudomallei group</taxon>
    </lineage>
</organism>
<gene>
    <name evidence="2" type="ordered locus">BURPS1710b_0147</name>
</gene>
<dbReference type="HOGENOM" id="CLU_3133267_0_0_4"/>
<proteinExistence type="predicted"/>
<feature type="compositionally biased region" description="Basic residues" evidence="1">
    <location>
        <begin position="1"/>
        <end position="12"/>
    </location>
</feature>
<dbReference type="EnsemblBacteria" id="ABA50685">
    <property type="protein sequence ID" value="ABA50685"/>
    <property type="gene ID" value="BURPS1710b_0147"/>
</dbReference>
<dbReference type="KEGG" id="bpm:BURPS1710b_0147"/>
<dbReference type="AlphaFoldDB" id="Q3JXZ0"/>
<feature type="region of interest" description="Disordered" evidence="1">
    <location>
        <begin position="1"/>
        <end position="24"/>
    </location>
</feature>
<sequence>MPGHAPRRRNAHGRAQLKALRRRQRHRFGDASAVLLARVSRHRHCFAFA</sequence>
<evidence type="ECO:0000256" key="1">
    <source>
        <dbReference type="SAM" id="MobiDB-lite"/>
    </source>
</evidence>
<dbReference type="Proteomes" id="UP000002700">
    <property type="component" value="Chromosome I"/>
</dbReference>
<accession>Q3JXZ0</accession>
<reference evidence="2 3" key="1">
    <citation type="submission" date="2005-09" db="EMBL/GenBank/DDBJ databases">
        <authorList>
            <person name="Woods D.E."/>
            <person name="Nierman W.C."/>
        </authorList>
    </citation>
    <scope>NUCLEOTIDE SEQUENCE [LARGE SCALE GENOMIC DNA]</scope>
    <source>
        <strain evidence="2 3">1710b</strain>
    </source>
</reference>
<name>Q3JXZ0_BURP1</name>
<dbReference type="EMBL" id="CP000124">
    <property type="protein sequence ID" value="ABA50685.1"/>
    <property type="molecule type" value="Genomic_DNA"/>
</dbReference>